<evidence type="ECO:0000256" key="2">
    <source>
        <dbReference type="RuleBase" id="RU363103"/>
    </source>
</evidence>
<dbReference type="Proteomes" id="UP000238350">
    <property type="component" value="Unassembled WGS sequence"/>
</dbReference>
<evidence type="ECO:0000313" key="4">
    <source>
        <dbReference type="Proteomes" id="UP000238350"/>
    </source>
</evidence>
<comment type="function">
    <text evidence="2">Accessory subunit of the mitochondrial membrane respiratory chain NADH dehydrogenase (Complex I), that is believed not to be involved in catalysis. Complex I functions in the transfer of electrons from NADH to the respiratory chain. The immediate electron acceptor for the enzyme is believed to be ubiquinone.</text>
</comment>
<keyword evidence="4" id="KW-1185">Reference proteome</keyword>
<keyword evidence="2" id="KW-0472">Membrane</keyword>
<keyword evidence="2" id="KW-0999">Mitochondrion inner membrane</keyword>
<comment type="similarity">
    <text evidence="1 2">Belongs to the complex I NDUFA12 subunit family.</text>
</comment>
<dbReference type="PANTHER" id="PTHR12910:SF2">
    <property type="entry name" value="NADH DEHYDROGENASE [UBIQUINONE] 1 ALPHA SUBCOMPLEX SUBUNIT 12"/>
    <property type="match status" value="1"/>
</dbReference>
<dbReference type="OrthoDB" id="274641at2759"/>
<keyword evidence="2" id="KW-0813">Transport</keyword>
<dbReference type="STRING" id="45607.A0A2T0FD35"/>
<comment type="subcellular location">
    <subcellularLocation>
        <location evidence="2">Mitochondrion inner membrane</location>
        <topology evidence="2">Peripheral membrane protein</topology>
        <orientation evidence="2">Matrix side</orientation>
    </subcellularLocation>
</comment>
<evidence type="ECO:0000313" key="3">
    <source>
        <dbReference type="EMBL" id="PRT52849.1"/>
    </source>
</evidence>
<accession>A0A2T0FD35</accession>
<organism evidence="3 4">
    <name type="scientific">Wickerhamiella sorbophila</name>
    <dbReference type="NCBI Taxonomy" id="45607"/>
    <lineage>
        <taxon>Eukaryota</taxon>
        <taxon>Fungi</taxon>
        <taxon>Dikarya</taxon>
        <taxon>Ascomycota</taxon>
        <taxon>Saccharomycotina</taxon>
        <taxon>Dipodascomycetes</taxon>
        <taxon>Dipodascales</taxon>
        <taxon>Trichomonascaceae</taxon>
        <taxon>Wickerhamiella</taxon>
    </lineage>
</organism>
<dbReference type="RefSeq" id="XP_024662795.1">
    <property type="nucleotide sequence ID" value="XM_024807027.1"/>
</dbReference>
<keyword evidence="2" id="KW-0679">Respiratory chain</keyword>
<dbReference type="GO" id="GO:0005743">
    <property type="term" value="C:mitochondrial inner membrane"/>
    <property type="evidence" value="ECO:0007669"/>
    <property type="project" value="UniProtKB-SubCell"/>
</dbReference>
<dbReference type="GO" id="GO:0006979">
    <property type="term" value="P:response to oxidative stress"/>
    <property type="evidence" value="ECO:0007669"/>
    <property type="project" value="TreeGrafter"/>
</dbReference>
<comment type="caution">
    <text evidence="3">The sequence shown here is derived from an EMBL/GenBank/DDBJ whole genome shotgun (WGS) entry which is preliminary data.</text>
</comment>
<sequence length="143" mass="16285">MSSSLVRALRNIWRIGPREYIRQMNGIGDSKYGRLVGTDVFGNKYFENDKEDEIYGRTRWIEYPTRLYEVSTISPGWHAWLTQRADTPPNELAAAQKAIQAVPGPTTATIQTYTGTTGAYVPYSTVKPKVQKWTWSPKVAERI</sequence>
<dbReference type="Pfam" id="PF05071">
    <property type="entry name" value="NDUFA12"/>
    <property type="match status" value="1"/>
</dbReference>
<proteinExistence type="inferred from homology"/>
<protein>
    <recommendedName>
        <fullName evidence="2">NADH dehydrogenase [ubiquinone] 1 alpha subcomplex subunit</fullName>
    </recommendedName>
</protein>
<reference evidence="3 4" key="1">
    <citation type="submission" date="2017-04" db="EMBL/GenBank/DDBJ databases">
        <title>Genome sequencing of [Candida] sorbophila.</title>
        <authorList>
            <person name="Ahn J.O."/>
        </authorList>
    </citation>
    <scope>NUCLEOTIDE SEQUENCE [LARGE SCALE GENOMIC DNA]</scope>
    <source>
        <strain evidence="3 4">DS02</strain>
    </source>
</reference>
<dbReference type="InterPro" id="IPR007763">
    <property type="entry name" value="NDUFA12"/>
</dbReference>
<name>A0A2T0FD35_9ASCO</name>
<dbReference type="PANTHER" id="PTHR12910">
    <property type="entry name" value="NADH-UBIQUINONE OXIDOREDUCTASE SUBUNIT B17.2"/>
    <property type="match status" value="1"/>
</dbReference>
<keyword evidence="3" id="KW-0830">Ubiquinone</keyword>
<dbReference type="GO" id="GO:0045271">
    <property type="term" value="C:respiratory chain complex I"/>
    <property type="evidence" value="ECO:0007669"/>
    <property type="project" value="InterPro"/>
</dbReference>
<dbReference type="AlphaFoldDB" id="A0A2T0FD35"/>
<keyword evidence="2" id="KW-0249">Electron transport</keyword>
<dbReference type="GeneID" id="36514218"/>
<evidence type="ECO:0000256" key="1">
    <source>
        <dbReference type="ARBA" id="ARBA00007355"/>
    </source>
</evidence>
<dbReference type="EMBL" id="NDIQ01000001">
    <property type="protein sequence ID" value="PRT52849.1"/>
    <property type="molecule type" value="Genomic_DNA"/>
</dbReference>
<gene>
    <name evidence="3" type="ORF">B9G98_00469</name>
</gene>
<keyword evidence="2" id="KW-0496">Mitochondrion</keyword>